<reference evidence="2 3" key="1">
    <citation type="submission" date="2020-08" db="EMBL/GenBank/DDBJ databases">
        <title>Genomic Encyclopedia of Type Strains, Phase IV (KMG-V): Genome sequencing to study the core and pangenomes of soil and plant-associated prokaryotes.</title>
        <authorList>
            <person name="Whitman W."/>
        </authorList>
    </citation>
    <scope>NUCLEOTIDE SEQUENCE [LARGE SCALE GENOMIC DNA]</scope>
    <source>
        <strain evidence="2 3">SEMIA 4064</strain>
    </source>
</reference>
<dbReference type="EMBL" id="JACHBI010000005">
    <property type="protein sequence ID" value="MBB5574412.1"/>
    <property type="molecule type" value="Genomic_DNA"/>
</dbReference>
<evidence type="ECO:0000313" key="3">
    <source>
        <dbReference type="Proteomes" id="UP000549882"/>
    </source>
</evidence>
<evidence type="ECO:0000313" key="2">
    <source>
        <dbReference type="EMBL" id="MBB5574412.1"/>
    </source>
</evidence>
<dbReference type="Proteomes" id="UP000549882">
    <property type="component" value="Unassembled WGS sequence"/>
</dbReference>
<feature type="transmembrane region" description="Helical" evidence="1">
    <location>
        <begin position="28"/>
        <end position="49"/>
    </location>
</feature>
<proteinExistence type="predicted"/>
<dbReference type="AlphaFoldDB" id="A0A7W9D1L4"/>
<comment type="caution">
    <text evidence="2">The sequence shown here is derived from an EMBL/GenBank/DDBJ whole genome shotgun (WGS) entry which is preliminary data.</text>
</comment>
<evidence type="ECO:0000256" key="1">
    <source>
        <dbReference type="SAM" id="Phobius"/>
    </source>
</evidence>
<keyword evidence="3" id="KW-1185">Reference proteome</keyword>
<sequence length="68" mass="7413">MNVAAPAVARVPEVADGLYTWSLGPVSYWSFAPIAPVGIYKIFISFSLPPSRTLMLFGRILISEISAR</sequence>
<keyword evidence="1" id="KW-1133">Transmembrane helix</keyword>
<organism evidence="2 3">
    <name type="scientific">Rhizobium paranaense</name>
    <dbReference type="NCBI Taxonomy" id="1650438"/>
    <lineage>
        <taxon>Bacteria</taxon>
        <taxon>Pseudomonadati</taxon>
        <taxon>Pseudomonadota</taxon>
        <taxon>Alphaproteobacteria</taxon>
        <taxon>Hyphomicrobiales</taxon>
        <taxon>Rhizobiaceae</taxon>
        <taxon>Rhizobium/Agrobacterium group</taxon>
        <taxon>Rhizobium</taxon>
    </lineage>
</organism>
<keyword evidence="1" id="KW-0472">Membrane</keyword>
<protein>
    <submittedName>
        <fullName evidence="2">Uncharacterized protein</fullName>
    </submittedName>
</protein>
<gene>
    <name evidence="2" type="ORF">GGD50_003039</name>
</gene>
<accession>A0A7W9D1L4</accession>
<name>A0A7W9D1L4_9HYPH</name>
<keyword evidence="1" id="KW-0812">Transmembrane</keyword>